<evidence type="ECO:0000256" key="6">
    <source>
        <dbReference type="ARBA" id="ARBA00022884"/>
    </source>
</evidence>
<evidence type="ECO:0000256" key="10">
    <source>
        <dbReference type="RuleBase" id="RU366037"/>
    </source>
</evidence>
<accession>A0A1V9YGQ9</accession>
<protein>
    <recommendedName>
        <fullName evidence="2 10">Exportin-T</fullName>
    </recommendedName>
    <alternativeName>
        <fullName evidence="8 10">Exportin(tRNA)</fullName>
    </alternativeName>
    <alternativeName>
        <fullName evidence="9 10">tRNA exportin</fullName>
    </alternativeName>
</protein>
<dbReference type="InterPro" id="IPR013598">
    <property type="entry name" value="Exportin-1/Importin-b-like"/>
</dbReference>
<comment type="similarity">
    <text evidence="10">Belongs to the exportin family.</text>
</comment>
<evidence type="ECO:0000256" key="2">
    <source>
        <dbReference type="ARBA" id="ARBA00018928"/>
    </source>
</evidence>
<comment type="function">
    <text evidence="10">tRNA nucleus export receptor which facilitates tRNA translocation across the nuclear pore complex.</text>
</comment>
<dbReference type="Gene3D" id="1.25.10.10">
    <property type="entry name" value="Leucine-rich Repeat Variant"/>
    <property type="match status" value="1"/>
</dbReference>
<gene>
    <name evidence="13" type="ORF">ACHHYP_12529</name>
</gene>
<keyword evidence="5 10" id="KW-0820">tRNA-binding</keyword>
<dbReference type="GO" id="GO:0005643">
    <property type="term" value="C:nuclear pore"/>
    <property type="evidence" value="ECO:0007669"/>
    <property type="project" value="TreeGrafter"/>
</dbReference>
<dbReference type="InterPro" id="IPR016024">
    <property type="entry name" value="ARM-type_fold"/>
</dbReference>
<dbReference type="Pfam" id="PF19282">
    <property type="entry name" value="Exportin-T"/>
    <property type="match status" value="1"/>
</dbReference>
<dbReference type="AlphaFoldDB" id="A0A1V9YGQ9"/>
<evidence type="ECO:0000313" key="14">
    <source>
        <dbReference type="Proteomes" id="UP000243579"/>
    </source>
</evidence>
<keyword evidence="3 10" id="KW-0813">Transport</keyword>
<dbReference type="GO" id="GO:0031267">
    <property type="term" value="F:small GTPase binding"/>
    <property type="evidence" value="ECO:0007669"/>
    <property type="project" value="InterPro"/>
</dbReference>
<dbReference type="PANTHER" id="PTHR15952">
    <property type="entry name" value="EXPORTIN-T/LOS1"/>
    <property type="match status" value="1"/>
</dbReference>
<evidence type="ECO:0000256" key="9">
    <source>
        <dbReference type="ARBA" id="ARBA00032199"/>
    </source>
</evidence>
<proteinExistence type="inferred from homology"/>
<name>A0A1V9YGQ9_ACHHY</name>
<evidence type="ECO:0000259" key="11">
    <source>
        <dbReference type="Pfam" id="PF08389"/>
    </source>
</evidence>
<keyword evidence="4 10" id="KW-0963">Cytoplasm</keyword>
<keyword evidence="7 10" id="KW-0539">Nucleus</keyword>
<reference evidence="13 14" key="1">
    <citation type="journal article" date="2014" name="Genome Biol. Evol.">
        <title>The secreted proteins of Achlya hypogyna and Thraustotheca clavata identify the ancestral oomycete secretome and reveal gene acquisitions by horizontal gene transfer.</title>
        <authorList>
            <person name="Misner I."/>
            <person name="Blouin N."/>
            <person name="Leonard G."/>
            <person name="Richards T.A."/>
            <person name="Lane C.E."/>
        </authorList>
    </citation>
    <scope>NUCLEOTIDE SEQUENCE [LARGE SCALE GENOMIC DNA]</scope>
    <source>
        <strain evidence="13 14">ATCC 48635</strain>
    </source>
</reference>
<dbReference type="InterPro" id="IPR040017">
    <property type="entry name" value="XPOT"/>
</dbReference>
<dbReference type="InterPro" id="IPR011989">
    <property type="entry name" value="ARM-like"/>
</dbReference>
<dbReference type="Pfam" id="PF08389">
    <property type="entry name" value="Xpo1"/>
    <property type="match status" value="1"/>
</dbReference>
<dbReference type="GO" id="GO:0016363">
    <property type="term" value="C:nuclear matrix"/>
    <property type="evidence" value="ECO:0007669"/>
    <property type="project" value="TreeGrafter"/>
</dbReference>
<dbReference type="GO" id="GO:0071528">
    <property type="term" value="P:tRNA re-export from nucleus"/>
    <property type="evidence" value="ECO:0007669"/>
    <property type="project" value="UniProtKB-UniRule"/>
</dbReference>
<dbReference type="GO" id="GO:0005737">
    <property type="term" value="C:cytoplasm"/>
    <property type="evidence" value="ECO:0007669"/>
    <property type="project" value="UniProtKB-SubCell"/>
</dbReference>
<dbReference type="STRING" id="1202772.A0A1V9YGQ9"/>
<dbReference type="GO" id="GO:0000049">
    <property type="term" value="F:tRNA binding"/>
    <property type="evidence" value="ECO:0007669"/>
    <property type="project" value="UniProtKB-UniRule"/>
</dbReference>
<evidence type="ECO:0000256" key="3">
    <source>
        <dbReference type="ARBA" id="ARBA00022448"/>
    </source>
</evidence>
<evidence type="ECO:0000256" key="1">
    <source>
        <dbReference type="ARBA" id="ARBA00004496"/>
    </source>
</evidence>
<dbReference type="EMBL" id="JNBR01001829">
    <property type="protein sequence ID" value="OQR84924.1"/>
    <property type="molecule type" value="Genomic_DNA"/>
</dbReference>
<evidence type="ECO:0000256" key="7">
    <source>
        <dbReference type="ARBA" id="ARBA00023242"/>
    </source>
</evidence>
<dbReference type="SUPFAM" id="SSF48371">
    <property type="entry name" value="ARM repeat"/>
    <property type="match status" value="1"/>
</dbReference>
<sequence length="968" mass="107531">MSTTGSSVADLERAIVCAFQYADASLTDAAAQKIKGEAEMYCAMAKQTSYEPFLQLFQSSPHEQVKFYALQALQEYLNPRGHAHVVLTAPMVLQIRSELLQWLQTQHELPAYLKTKLAVVITLLVRRDYPERWPTAFHDLLSLLPRGSFMVEMYFRILIAIYEEIVEFDAQRSAAEADHNMMIKDAMREGPSACIAPSFDVIYNVLTAYTPGDRELLVLATGALETLQNYISWVDIGLVLRFVPVLFHALSNVEDLRCKAANCVYEIIAKGMLPDKKLALFASLDLLPVLSALQPALDEDPEFCEEIGEVVNGMGLELITCIDTFRQTGDRDRYLQASTWMAQLMPLTWRLFAHEVTDVSQEVFELVNALGGLLRSETPTDAFLPSSYLPQWLHGISRQIRYPDEEDEVDEAEFETYRRQLLAIFVNLARLRPDVVLQYLGTLLTDALAALARGAMPDRDIEACLCLVYRFKEGLTTIKGPHTYDDEAGPLLQMVLAVHASMLQLPTFAAMDYRPLVMYYEICVRYSALWRTHPALLEQLLSHIFGAGGVGHRHPTLRSRACYLVLRLLKSLGSAVHPHMAPLLQAIEPHLVVTAEEASALTWADQLYLFELTGFLLGSMPFNDTKLQYARVVLGPQLRLLEQCLQQPAGDEPVQLFIAHVLNAVGHLLKGFKGKACMPQQADAFAAVLATAAQVLLAYPRSPPVRAKMIFTLHRMVNLLEPDALCARADLLLVLMEHCDPSDVIEVVQLLNQLVIQYKAVPAFVQLVEASVVPFFTHLGALLASDLAPEDRASVQRHLYSYLMHLAQHRLATVLVSPRNAPAFPQVLQLVLDGFHLELHVVRAAATIVEHLVLLWFGADAGDVPQRDVLATFLLRDVVPAMFAAIQHKDMNVADMAAHSAIKDIAKCQVLLFESPLQEQFVATLQAYLAAAGVPAAIVQGYSEAVQTHDAAVIATAYKALVKASRGG</sequence>
<evidence type="ECO:0000313" key="13">
    <source>
        <dbReference type="EMBL" id="OQR84924.1"/>
    </source>
</evidence>
<evidence type="ECO:0000256" key="5">
    <source>
        <dbReference type="ARBA" id="ARBA00022555"/>
    </source>
</evidence>
<dbReference type="Proteomes" id="UP000243579">
    <property type="component" value="Unassembled WGS sequence"/>
</dbReference>
<comment type="caution">
    <text evidence="13">The sequence shown here is derived from an EMBL/GenBank/DDBJ whole genome shotgun (WGS) entry which is preliminary data.</text>
</comment>
<keyword evidence="14" id="KW-1185">Reference proteome</keyword>
<evidence type="ECO:0000256" key="4">
    <source>
        <dbReference type="ARBA" id="ARBA00022490"/>
    </source>
</evidence>
<dbReference type="InterPro" id="IPR045546">
    <property type="entry name" value="Exportin-T_C"/>
</dbReference>
<organism evidence="13 14">
    <name type="scientific">Achlya hypogyna</name>
    <name type="common">Oomycete</name>
    <name type="synonym">Protoachlya hypogyna</name>
    <dbReference type="NCBI Taxonomy" id="1202772"/>
    <lineage>
        <taxon>Eukaryota</taxon>
        <taxon>Sar</taxon>
        <taxon>Stramenopiles</taxon>
        <taxon>Oomycota</taxon>
        <taxon>Saprolegniomycetes</taxon>
        <taxon>Saprolegniales</taxon>
        <taxon>Achlyaceae</taxon>
        <taxon>Achlya</taxon>
    </lineage>
</organism>
<comment type="subcellular location">
    <subcellularLocation>
        <location evidence="1 10">Cytoplasm</location>
    </subcellularLocation>
    <subcellularLocation>
        <location evidence="10">Nucleus</location>
    </subcellularLocation>
    <text evidence="10">Shuttles between the nucleus and the cytoplasm.</text>
</comment>
<evidence type="ECO:0000259" key="12">
    <source>
        <dbReference type="Pfam" id="PF19282"/>
    </source>
</evidence>
<evidence type="ECO:0000256" key="8">
    <source>
        <dbReference type="ARBA" id="ARBA00029784"/>
    </source>
</evidence>
<dbReference type="OrthoDB" id="26399at2759"/>
<keyword evidence="6 10" id="KW-0694">RNA-binding</keyword>
<feature type="domain" description="Exportin-T C-terminal" evidence="12">
    <location>
        <begin position="336"/>
        <end position="963"/>
    </location>
</feature>
<feature type="domain" description="Exportin-1/Importin-beta-like" evidence="11">
    <location>
        <begin position="110"/>
        <end position="264"/>
    </location>
</feature>
<dbReference type="PANTHER" id="PTHR15952:SF11">
    <property type="entry name" value="EXPORTIN-T"/>
    <property type="match status" value="1"/>
</dbReference>